<keyword evidence="8" id="KW-0406">Ion transport</keyword>
<keyword evidence="5 12" id="KW-0812">Transmembrane</keyword>
<dbReference type="InterPro" id="IPR037066">
    <property type="entry name" value="Plug_dom_sf"/>
</dbReference>
<comment type="caution">
    <text evidence="18">The sequence shown here is derived from an EMBL/GenBank/DDBJ whole genome shotgun (WGS) entry which is preliminary data.</text>
</comment>
<feature type="chain" id="PRO_5046651188" description="TonB-dependent receptor" evidence="15">
    <location>
        <begin position="48"/>
        <end position="843"/>
    </location>
</feature>
<evidence type="ECO:0000256" key="12">
    <source>
        <dbReference type="PROSITE-ProRule" id="PRU01360"/>
    </source>
</evidence>
<feature type="domain" description="TonB-dependent receptor plug" evidence="17">
    <location>
        <begin position="109"/>
        <end position="217"/>
    </location>
</feature>
<feature type="domain" description="TonB-dependent receptor-like beta-barrel" evidence="16">
    <location>
        <begin position="358"/>
        <end position="795"/>
    </location>
</feature>
<feature type="signal peptide" evidence="15">
    <location>
        <begin position="1"/>
        <end position="47"/>
    </location>
</feature>
<dbReference type="Gene3D" id="2.40.170.20">
    <property type="entry name" value="TonB-dependent receptor, beta-barrel domain"/>
    <property type="match status" value="1"/>
</dbReference>
<dbReference type="Pfam" id="PF00593">
    <property type="entry name" value="TonB_dep_Rec_b-barrel"/>
    <property type="match status" value="1"/>
</dbReference>
<dbReference type="Proteomes" id="UP000652430">
    <property type="component" value="Unassembled WGS sequence"/>
</dbReference>
<dbReference type="PROSITE" id="PS52016">
    <property type="entry name" value="TONB_DEPENDENT_REC_3"/>
    <property type="match status" value="1"/>
</dbReference>
<keyword evidence="4" id="KW-0410">Iron transport</keyword>
<keyword evidence="10 12" id="KW-0472">Membrane</keyword>
<comment type="subcellular location">
    <subcellularLocation>
        <location evidence="1 12">Cell outer membrane</location>
        <topology evidence="1 12">Multi-pass membrane protein</topology>
    </subcellularLocation>
</comment>
<comment type="similarity">
    <text evidence="12 13">Belongs to the TonB-dependent receptor family.</text>
</comment>
<feature type="compositionally biased region" description="Polar residues" evidence="14">
    <location>
        <begin position="66"/>
        <end position="83"/>
    </location>
</feature>
<keyword evidence="6 15" id="KW-0732">Signal</keyword>
<feature type="region of interest" description="Disordered" evidence="14">
    <location>
        <begin position="55"/>
        <end position="83"/>
    </location>
</feature>
<evidence type="ECO:0000256" key="15">
    <source>
        <dbReference type="SAM" id="SignalP"/>
    </source>
</evidence>
<dbReference type="InterPro" id="IPR036942">
    <property type="entry name" value="Beta-barrel_TonB_sf"/>
</dbReference>
<keyword evidence="2 12" id="KW-0813">Transport</keyword>
<evidence type="ECO:0000313" key="19">
    <source>
        <dbReference type="Proteomes" id="UP000652430"/>
    </source>
</evidence>
<dbReference type="Pfam" id="PF07715">
    <property type="entry name" value="Plug"/>
    <property type="match status" value="1"/>
</dbReference>
<dbReference type="PANTHER" id="PTHR32552:SF89">
    <property type="entry name" value="CATECHOLATE SIDEROPHORE RECEPTOR FIU"/>
    <property type="match status" value="1"/>
</dbReference>
<evidence type="ECO:0000256" key="1">
    <source>
        <dbReference type="ARBA" id="ARBA00004571"/>
    </source>
</evidence>
<gene>
    <name evidence="18" type="ORF">GCM10008023_33670</name>
</gene>
<evidence type="ECO:0000256" key="5">
    <source>
        <dbReference type="ARBA" id="ARBA00022692"/>
    </source>
</evidence>
<keyword evidence="19" id="KW-1185">Reference proteome</keyword>
<evidence type="ECO:0000256" key="4">
    <source>
        <dbReference type="ARBA" id="ARBA00022496"/>
    </source>
</evidence>
<evidence type="ECO:0000256" key="14">
    <source>
        <dbReference type="SAM" id="MobiDB-lite"/>
    </source>
</evidence>
<evidence type="ECO:0000256" key="6">
    <source>
        <dbReference type="ARBA" id="ARBA00022729"/>
    </source>
</evidence>
<protein>
    <recommendedName>
        <fullName evidence="20">TonB-dependent receptor</fullName>
    </recommendedName>
</protein>
<dbReference type="InterPro" id="IPR012910">
    <property type="entry name" value="Plug_dom"/>
</dbReference>
<evidence type="ECO:0000256" key="9">
    <source>
        <dbReference type="ARBA" id="ARBA00023077"/>
    </source>
</evidence>
<proteinExistence type="inferred from homology"/>
<evidence type="ECO:0000259" key="17">
    <source>
        <dbReference type="Pfam" id="PF07715"/>
    </source>
</evidence>
<sequence length="843" mass="90112">MAARQKRNNRLQRLADLIGEFSMRATFRQTLLAGVALSVTLPGTAMANDTTAPAVAPAPAAQATPGSEQTSTSANSAGQANDKQSLTSADIIVTGSKTAQSAPITVSLTTTQPQAAVSRDYIANTTATADFNELIALTPSVSISGAGNGYGLGETKATIRGFQDGEYNVTYDSIPFADTNNPTHHSTAFFPSNTIETIVVDRGPGNASQLGQATYGGNINMYSRAASDQQSAQVEGIVGNWNTFIGRAEYQSGSIAKLGGARIVLTGQYLQSDGALTYSPVGSKNLYGKIVAPIGSHNTLTIMSTWNRNHYYQSDVLKGATCGSARVGANGTTALGADGQPLTQLTGNDCAVNSNVGLYGRNYGLGNNPSLPDYWKYNRTDKTTDFSYVRLQSDLGSGFSLDNRGYMYGYTNNTLSGNTGSVISGFSGAGTAASPYKTVAGPPTDILGYDKLNKYRVFGYIGQINYDFALGKIRVGGWYEHAVTDRHLIDLDRTTGGFSFNEKFNNGNGTAAQLALPPIAQANLAYVQHSSWNQYQLFGEFEFHPVEGLSITPGVKYVHFERGIAAPVNQKTRLPLYTSQIWTKTLPFATINYMPTSNWSFYGQYAQGMYVPDLSSFYSASGTLSTALDALKPQTSTNYQLGSVWHGNKVSVDVDGYIINIDNKIGTCTTTGCDQTLLVNIGKVRYKGVEGSLSYMPVRGLTLFGNGSYNKALSVTSGAQIAKAPFSTAAGGFIYRNAGFRLSFDQKFTGPQYASEYTGSPGYRLYRIRPYSIGEFAISQEFKGGLRLGVTVNNVFNSRAVTAISTSASGAPVTGGFQSGYGQLDQFSYLPPRSFLASARIKF</sequence>
<dbReference type="EMBL" id="BNAQ01000005">
    <property type="protein sequence ID" value="GHH22962.1"/>
    <property type="molecule type" value="Genomic_DNA"/>
</dbReference>
<evidence type="ECO:0000256" key="13">
    <source>
        <dbReference type="RuleBase" id="RU003357"/>
    </source>
</evidence>
<dbReference type="PANTHER" id="PTHR32552">
    <property type="entry name" value="FERRICHROME IRON RECEPTOR-RELATED"/>
    <property type="match status" value="1"/>
</dbReference>
<dbReference type="Gene3D" id="2.170.130.10">
    <property type="entry name" value="TonB-dependent receptor, plug domain"/>
    <property type="match status" value="1"/>
</dbReference>
<evidence type="ECO:0000256" key="10">
    <source>
        <dbReference type="ARBA" id="ARBA00023136"/>
    </source>
</evidence>
<reference evidence="19" key="1">
    <citation type="journal article" date="2019" name="Int. J. Syst. Evol. Microbiol.">
        <title>The Global Catalogue of Microorganisms (GCM) 10K type strain sequencing project: providing services to taxonomists for standard genome sequencing and annotation.</title>
        <authorList>
            <consortium name="The Broad Institute Genomics Platform"/>
            <consortium name="The Broad Institute Genome Sequencing Center for Infectious Disease"/>
            <person name="Wu L."/>
            <person name="Ma J."/>
        </authorList>
    </citation>
    <scope>NUCLEOTIDE SEQUENCE [LARGE SCALE GENOMIC DNA]</scope>
    <source>
        <strain evidence="19">CGMCC 1.8957</strain>
    </source>
</reference>
<dbReference type="InterPro" id="IPR039426">
    <property type="entry name" value="TonB-dep_rcpt-like"/>
</dbReference>
<evidence type="ECO:0000256" key="7">
    <source>
        <dbReference type="ARBA" id="ARBA00023004"/>
    </source>
</evidence>
<keyword evidence="11 12" id="KW-0998">Cell outer membrane</keyword>
<evidence type="ECO:0000256" key="8">
    <source>
        <dbReference type="ARBA" id="ARBA00023065"/>
    </source>
</evidence>
<name>A0ABQ3LSK0_9SPHN</name>
<keyword evidence="9 13" id="KW-0798">TonB box</keyword>
<evidence type="ECO:0000313" key="18">
    <source>
        <dbReference type="EMBL" id="GHH22962.1"/>
    </source>
</evidence>
<accession>A0ABQ3LSK0</accession>
<feature type="compositionally biased region" description="Low complexity" evidence="14">
    <location>
        <begin position="55"/>
        <end position="65"/>
    </location>
</feature>
<dbReference type="SUPFAM" id="SSF56935">
    <property type="entry name" value="Porins"/>
    <property type="match status" value="1"/>
</dbReference>
<evidence type="ECO:0000256" key="3">
    <source>
        <dbReference type="ARBA" id="ARBA00022452"/>
    </source>
</evidence>
<keyword evidence="7" id="KW-0408">Iron</keyword>
<evidence type="ECO:0000256" key="2">
    <source>
        <dbReference type="ARBA" id="ARBA00022448"/>
    </source>
</evidence>
<keyword evidence="3 12" id="KW-1134">Transmembrane beta strand</keyword>
<evidence type="ECO:0000256" key="11">
    <source>
        <dbReference type="ARBA" id="ARBA00023237"/>
    </source>
</evidence>
<organism evidence="18 19">
    <name type="scientific">Sphingomonas glacialis</name>
    <dbReference type="NCBI Taxonomy" id="658225"/>
    <lineage>
        <taxon>Bacteria</taxon>
        <taxon>Pseudomonadati</taxon>
        <taxon>Pseudomonadota</taxon>
        <taxon>Alphaproteobacteria</taxon>
        <taxon>Sphingomonadales</taxon>
        <taxon>Sphingomonadaceae</taxon>
        <taxon>Sphingomonas</taxon>
    </lineage>
</organism>
<evidence type="ECO:0008006" key="20">
    <source>
        <dbReference type="Google" id="ProtNLM"/>
    </source>
</evidence>
<dbReference type="InterPro" id="IPR000531">
    <property type="entry name" value="Beta-barrel_TonB"/>
</dbReference>
<evidence type="ECO:0000259" key="16">
    <source>
        <dbReference type="Pfam" id="PF00593"/>
    </source>
</evidence>